<name>A0AAX6HGB5_IRIPA</name>
<organism evidence="1 2">
    <name type="scientific">Iris pallida</name>
    <name type="common">Sweet iris</name>
    <dbReference type="NCBI Taxonomy" id="29817"/>
    <lineage>
        <taxon>Eukaryota</taxon>
        <taxon>Viridiplantae</taxon>
        <taxon>Streptophyta</taxon>
        <taxon>Embryophyta</taxon>
        <taxon>Tracheophyta</taxon>
        <taxon>Spermatophyta</taxon>
        <taxon>Magnoliopsida</taxon>
        <taxon>Liliopsida</taxon>
        <taxon>Asparagales</taxon>
        <taxon>Iridaceae</taxon>
        <taxon>Iridoideae</taxon>
        <taxon>Irideae</taxon>
        <taxon>Iris</taxon>
    </lineage>
</organism>
<accession>A0AAX6HGB5</accession>
<reference evidence="1" key="1">
    <citation type="journal article" date="2023" name="GigaByte">
        <title>Genome assembly of the bearded iris, Iris pallida Lam.</title>
        <authorList>
            <person name="Bruccoleri R.E."/>
            <person name="Oakeley E.J."/>
            <person name="Faust A.M.E."/>
            <person name="Altorfer M."/>
            <person name="Dessus-Babus S."/>
            <person name="Burckhardt D."/>
            <person name="Oertli M."/>
            <person name="Naumann U."/>
            <person name="Petersen F."/>
            <person name="Wong J."/>
        </authorList>
    </citation>
    <scope>NUCLEOTIDE SEQUENCE</scope>
    <source>
        <strain evidence="1">GSM-AAB239-AS_SAM_17_03QT</strain>
    </source>
</reference>
<dbReference type="EMBL" id="JANAVB010009999">
    <property type="protein sequence ID" value="KAJ6839465.1"/>
    <property type="molecule type" value="Genomic_DNA"/>
</dbReference>
<sequence length="67" mass="7556">MANLASRSASRAKAQQPCAIFDRVQFFSIWLGAGLFWSRSYATKDVRFRVEARVSMLKGVEDLVDTV</sequence>
<keyword evidence="2" id="KW-1185">Reference proteome</keyword>
<comment type="caution">
    <text evidence="1">The sequence shown here is derived from an EMBL/GenBank/DDBJ whole genome shotgun (WGS) entry which is preliminary data.</text>
</comment>
<reference evidence="1" key="2">
    <citation type="submission" date="2023-04" db="EMBL/GenBank/DDBJ databases">
        <authorList>
            <person name="Bruccoleri R.E."/>
            <person name="Oakeley E.J."/>
            <person name="Faust A.-M."/>
            <person name="Dessus-Babus S."/>
            <person name="Altorfer M."/>
            <person name="Burckhardt D."/>
            <person name="Oertli M."/>
            <person name="Naumann U."/>
            <person name="Petersen F."/>
            <person name="Wong J."/>
        </authorList>
    </citation>
    <scope>NUCLEOTIDE SEQUENCE</scope>
    <source>
        <strain evidence="1">GSM-AAB239-AS_SAM_17_03QT</strain>
        <tissue evidence="1">Leaf</tissue>
    </source>
</reference>
<dbReference type="AlphaFoldDB" id="A0AAX6HGB5"/>
<protein>
    <submittedName>
        <fullName evidence="1">BTB/POZ domain-containing protein</fullName>
    </submittedName>
</protein>
<gene>
    <name evidence="1" type="ORF">M6B38_315005</name>
</gene>
<dbReference type="Proteomes" id="UP001140949">
    <property type="component" value="Unassembled WGS sequence"/>
</dbReference>
<evidence type="ECO:0000313" key="1">
    <source>
        <dbReference type="EMBL" id="KAJ6839465.1"/>
    </source>
</evidence>
<proteinExistence type="predicted"/>
<evidence type="ECO:0000313" key="2">
    <source>
        <dbReference type="Proteomes" id="UP001140949"/>
    </source>
</evidence>